<evidence type="ECO:0000259" key="1">
    <source>
        <dbReference type="Pfam" id="PF13304"/>
    </source>
</evidence>
<dbReference type="GO" id="GO:0005524">
    <property type="term" value="F:ATP binding"/>
    <property type="evidence" value="ECO:0007669"/>
    <property type="project" value="InterPro"/>
</dbReference>
<feature type="domain" description="ATPase AAA-type core" evidence="1">
    <location>
        <begin position="49"/>
        <end position="384"/>
    </location>
</feature>
<dbReference type="OrthoDB" id="9809324at2"/>
<dbReference type="EMBL" id="MSLT01000012">
    <property type="protein sequence ID" value="OUD14396.1"/>
    <property type="molecule type" value="Genomic_DNA"/>
</dbReference>
<comment type="caution">
    <text evidence="2">The sequence shown here is derived from an EMBL/GenBank/DDBJ whole genome shotgun (WGS) entry which is preliminary data.</text>
</comment>
<dbReference type="Gene3D" id="3.40.50.300">
    <property type="entry name" value="P-loop containing nucleotide triphosphate hydrolases"/>
    <property type="match status" value="1"/>
</dbReference>
<dbReference type="InterPro" id="IPR027417">
    <property type="entry name" value="P-loop_NTPase"/>
</dbReference>
<dbReference type="SUPFAM" id="SSF52540">
    <property type="entry name" value="P-loop containing nucleoside triphosphate hydrolases"/>
    <property type="match status" value="1"/>
</dbReference>
<gene>
    <name evidence="2" type="ORF">TPSD3_08775</name>
</gene>
<dbReference type="RefSeq" id="WP_086488174.1">
    <property type="nucleotide sequence ID" value="NZ_MSLT01000012.1"/>
</dbReference>
<dbReference type="Pfam" id="PF13304">
    <property type="entry name" value="AAA_21"/>
    <property type="match status" value="1"/>
</dbReference>
<evidence type="ECO:0000313" key="2">
    <source>
        <dbReference type="EMBL" id="OUD14396.1"/>
    </source>
</evidence>
<keyword evidence="3" id="KW-1185">Reference proteome</keyword>
<name>A0A251X8S2_9GAMM</name>
<dbReference type="InterPro" id="IPR003959">
    <property type="entry name" value="ATPase_AAA_core"/>
</dbReference>
<organism evidence="2 3">
    <name type="scientific">Thioflexithrix psekupsensis</name>
    <dbReference type="NCBI Taxonomy" id="1570016"/>
    <lineage>
        <taxon>Bacteria</taxon>
        <taxon>Pseudomonadati</taxon>
        <taxon>Pseudomonadota</taxon>
        <taxon>Gammaproteobacteria</taxon>
        <taxon>Thiotrichales</taxon>
        <taxon>Thioflexithrix</taxon>
    </lineage>
</organism>
<evidence type="ECO:0000313" key="3">
    <source>
        <dbReference type="Proteomes" id="UP000194798"/>
    </source>
</evidence>
<dbReference type="AlphaFoldDB" id="A0A251X8S2"/>
<sequence length="445" mass="52427">MLIRFTVENFLSFNQRVDFNLLASEEENHPHHVVNFSQAQSRKILRTSIIYGANASGKSNLIKAMSFAQKMIVEGIEKSQNIPLIPFRLNESNYNKPSRFEFEFYVANKAYAYGFILNKQRVVEEWLFDINQTEEVSIFERREQLIGFDYKHPLFENISEEDKQRLEFEAKGTRANLLFLTNCAERNIKRFHLFYHWFQEKLSIIFPHSENLLLHLLSSMDNDFFNQTLRFFDFGISELHFEPLALEKDREMPYQIKEKIKSSFPYGSGQVQFISYSDCNYLIKESSEYILDAFKIFTVRTNAENKKILFELFEESDGTRRIINLMPILMRLRENDTTIIIDELERSLHALLSYKLFELVLNHGAFNSHHSQLIATTHEVNLLDIKQLFRKDEIWFVEKDNLQQSMLYSMTDAAVEELNVVNGYLKGRFGGIPFIADIETLGWKV</sequence>
<accession>A0A251X8S2</accession>
<dbReference type="PANTHER" id="PTHR40396">
    <property type="entry name" value="ATPASE-LIKE PROTEIN"/>
    <property type="match status" value="1"/>
</dbReference>
<reference evidence="2 3" key="1">
    <citation type="submission" date="2016-12" db="EMBL/GenBank/DDBJ databases">
        <title>Thioflexothrix psekupsii D3 genome sequencing and assembly.</title>
        <authorList>
            <person name="Fomenkov A."/>
            <person name="Vincze T."/>
            <person name="Grabovich M."/>
            <person name="Anton B.P."/>
            <person name="Dubinina G."/>
            <person name="Orlova M."/>
            <person name="Belousova E."/>
            <person name="Roberts R.J."/>
        </authorList>
    </citation>
    <scope>NUCLEOTIDE SEQUENCE [LARGE SCALE GENOMIC DNA]</scope>
    <source>
        <strain evidence="2">D3</strain>
    </source>
</reference>
<dbReference type="PANTHER" id="PTHR40396:SF1">
    <property type="entry name" value="ATPASE AAA-TYPE CORE DOMAIN-CONTAINING PROTEIN"/>
    <property type="match status" value="1"/>
</dbReference>
<protein>
    <recommendedName>
        <fullName evidence="1">ATPase AAA-type core domain-containing protein</fullName>
    </recommendedName>
</protein>
<dbReference type="GO" id="GO:0016887">
    <property type="term" value="F:ATP hydrolysis activity"/>
    <property type="evidence" value="ECO:0007669"/>
    <property type="project" value="InterPro"/>
</dbReference>
<proteinExistence type="predicted"/>
<dbReference type="Proteomes" id="UP000194798">
    <property type="component" value="Unassembled WGS sequence"/>
</dbReference>